<feature type="region of interest" description="Disordered" evidence="1">
    <location>
        <begin position="225"/>
        <end position="246"/>
    </location>
</feature>
<evidence type="ECO:0000313" key="3">
    <source>
        <dbReference type="Proteomes" id="UP000886595"/>
    </source>
</evidence>
<dbReference type="AlphaFoldDB" id="A0A8X7TTJ7"/>
<dbReference type="OrthoDB" id="10389003at2759"/>
<dbReference type="EMBL" id="JAAMPC010000016">
    <property type="protein sequence ID" value="KAG2252991.1"/>
    <property type="molecule type" value="Genomic_DNA"/>
</dbReference>
<dbReference type="Proteomes" id="UP000886595">
    <property type="component" value="Unassembled WGS sequence"/>
</dbReference>
<evidence type="ECO:0000256" key="1">
    <source>
        <dbReference type="SAM" id="MobiDB-lite"/>
    </source>
</evidence>
<reference evidence="2 3" key="1">
    <citation type="submission" date="2020-02" db="EMBL/GenBank/DDBJ databases">
        <authorList>
            <person name="Ma Q."/>
            <person name="Huang Y."/>
            <person name="Song X."/>
            <person name="Pei D."/>
        </authorList>
    </citation>
    <scope>NUCLEOTIDE SEQUENCE [LARGE SCALE GENOMIC DNA]</scope>
    <source>
        <strain evidence="2">Sxm20200214</strain>
        <tissue evidence="2">Leaf</tissue>
    </source>
</reference>
<dbReference type="InterPro" id="IPR012340">
    <property type="entry name" value="NA-bd_OB-fold"/>
</dbReference>
<sequence>MYYRTVVVYLSLWDEAASMFRGLISSGDRTQSVMVVTTVNPKIFGGNLLLNSTPATKFYFDTNFPAIAEFTASLGDPVGEAFPCIDTKEGIRKKEHVSIGDLNKFFTNSDEQTHEAKFICEAWVVEVLQQKGWSKHCVVTRFFHSLPMNGGGGVQLPQCLEEIAGKEFVFQIRVTPFNFTPPHATALSLFLVSVTTSTPSTDEALIVGGEAGEAFASAIIKVESEKDDTNPDGVKDKDVRHIRTRE</sequence>
<comment type="caution">
    <text evidence="2">The sequence shown here is derived from an EMBL/GenBank/DDBJ whole genome shotgun (WGS) entry which is preliminary data.</text>
</comment>
<proteinExistence type="predicted"/>
<accession>A0A8X7TTJ7</accession>
<name>A0A8X7TTJ7_BRACI</name>
<dbReference type="Gene3D" id="2.40.50.140">
    <property type="entry name" value="Nucleic acid-binding proteins"/>
    <property type="match status" value="1"/>
</dbReference>
<organism evidence="2 3">
    <name type="scientific">Brassica carinata</name>
    <name type="common">Ethiopian mustard</name>
    <name type="synonym">Abyssinian cabbage</name>
    <dbReference type="NCBI Taxonomy" id="52824"/>
    <lineage>
        <taxon>Eukaryota</taxon>
        <taxon>Viridiplantae</taxon>
        <taxon>Streptophyta</taxon>
        <taxon>Embryophyta</taxon>
        <taxon>Tracheophyta</taxon>
        <taxon>Spermatophyta</taxon>
        <taxon>Magnoliopsida</taxon>
        <taxon>eudicotyledons</taxon>
        <taxon>Gunneridae</taxon>
        <taxon>Pentapetalae</taxon>
        <taxon>rosids</taxon>
        <taxon>malvids</taxon>
        <taxon>Brassicales</taxon>
        <taxon>Brassicaceae</taxon>
        <taxon>Brassiceae</taxon>
        <taxon>Brassica</taxon>
    </lineage>
</organism>
<keyword evidence="3" id="KW-1185">Reference proteome</keyword>
<gene>
    <name evidence="2" type="ORF">Bca52824_083127</name>
</gene>
<protein>
    <submittedName>
        <fullName evidence="2">Uncharacterized protein</fullName>
    </submittedName>
</protein>
<evidence type="ECO:0000313" key="2">
    <source>
        <dbReference type="EMBL" id="KAG2252991.1"/>
    </source>
</evidence>